<dbReference type="Gene3D" id="3.30.450.40">
    <property type="match status" value="1"/>
</dbReference>
<dbReference type="SMART" id="SM00065">
    <property type="entry name" value="GAF"/>
    <property type="match status" value="1"/>
</dbReference>
<evidence type="ECO:0000259" key="1">
    <source>
        <dbReference type="SMART" id="SM00065"/>
    </source>
</evidence>
<dbReference type="Proteomes" id="UP000547674">
    <property type="component" value="Unassembled WGS sequence"/>
</dbReference>
<dbReference type="InterPro" id="IPR029016">
    <property type="entry name" value="GAF-like_dom_sf"/>
</dbReference>
<dbReference type="EMBL" id="JABDJR010000267">
    <property type="protein sequence ID" value="NNF06482.1"/>
    <property type="molecule type" value="Genomic_DNA"/>
</dbReference>
<dbReference type="InterPro" id="IPR036097">
    <property type="entry name" value="HisK_dim/P_sf"/>
</dbReference>
<gene>
    <name evidence="2" type="ORF">HKN21_06955</name>
</gene>
<reference evidence="2 3" key="1">
    <citation type="submission" date="2020-03" db="EMBL/GenBank/DDBJ databases">
        <title>Metabolic flexibility allows generalist bacteria to become dominant in a frequently disturbed ecosystem.</title>
        <authorList>
            <person name="Chen Y.-J."/>
            <person name="Leung P.M."/>
            <person name="Bay S.K."/>
            <person name="Hugenholtz P."/>
            <person name="Kessler A.J."/>
            <person name="Shelley G."/>
            <person name="Waite D.W."/>
            <person name="Cook P.L."/>
            <person name="Greening C."/>
        </authorList>
    </citation>
    <scope>NUCLEOTIDE SEQUENCE [LARGE SCALE GENOMIC DNA]</scope>
    <source>
        <strain evidence="2">SS_bin_28</strain>
    </source>
</reference>
<dbReference type="PANTHER" id="PTHR43102">
    <property type="entry name" value="SLR1143 PROTEIN"/>
    <property type="match status" value="1"/>
</dbReference>
<dbReference type="Gene3D" id="1.10.287.130">
    <property type="match status" value="1"/>
</dbReference>
<comment type="caution">
    <text evidence="2">The sequence shown here is derived from an EMBL/GenBank/DDBJ whole genome shotgun (WGS) entry which is preliminary data.</text>
</comment>
<dbReference type="SUPFAM" id="SSF55781">
    <property type="entry name" value="GAF domain-like"/>
    <property type="match status" value="1"/>
</dbReference>
<protein>
    <submittedName>
        <fullName evidence="2">GAF domain-containing protein</fullName>
    </submittedName>
</protein>
<dbReference type="Pfam" id="PF01590">
    <property type="entry name" value="GAF"/>
    <property type="match status" value="1"/>
</dbReference>
<dbReference type="SUPFAM" id="SSF47384">
    <property type="entry name" value="Homodimeric domain of signal transducing histidine kinase"/>
    <property type="match status" value="1"/>
</dbReference>
<feature type="domain" description="GAF" evidence="1">
    <location>
        <begin position="26"/>
        <end position="168"/>
    </location>
</feature>
<organism evidence="2 3">
    <name type="scientific">Eiseniibacteriota bacterium</name>
    <dbReference type="NCBI Taxonomy" id="2212470"/>
    <lineage>
        <taxon>Bacteria</taxon>
        <taxon>Candidatus Eiseniibacteriota</taxon>
    </lineage>
</organism>
<proteinExistence type="predicted"/>
<dbReference type="GO" id="GO:0000155">
    <property type="term" value="F:phosphorelay sensor kinase activity"/>
    <property type="evidence" value="ECO:0007669"/>
    <property type="project" value="InterPro"/>
</dbReference>
<name>A0A7Y2E8X0_UNCEI</name>
<dbReference type="InterPro" id="IPR003018">
    <property type="entry name" value="GAF"/>
</dbReference>
<evidence type="ECO:0000313" key="3">
    <source>
        <dbReference type="Proteomes" id="UP000547674"/>
    </source>
</evidence>
<dbReference type="PANTHER" id="PTHR43102:SF2">
    <property type="entry name" value="GAF DOMAIN-CONTAINING PROTEIN"/>
    <property type="match status" value="1"/>
</dbReference>
<dbReference type="AlphaFoldDB" id="A0A7Y2E8X0"/>
<sequence>MKVPPDPPNEQARLRALRNMHVLDTMPEQVYDDLTQLAAYVCETPIALVSLVDENRQWFKSRVGLEVEETTRDESFCAHAVASGEMLLVQDSLADERFADNPLVLSDPNVRFYAGTPLITGEGHALGTVCVIDHIPRDLLPEQIEMLRAIGRQVVTHLELRIAKRAAEQAGGPTSQFMAHVSQSMRESLKSVIGFTDVMLSKTEAETSPLDSAQIESVRGKCEHLLTLVDMVKEQSQLESDSSTLD</sequence>
<evidence type="ECO:0000313" key="2">
    <source>
        <dbReference type="EMBL" id="NNF06482.1"/>
    </source>
</evidence>
<accession>A0A7Y2E8X0</accession>